<evidence type="ECO:0000256" key="4">
    <source>
        <dbReference type="ARBA" id="ARBA00022989"/>
    </source>
</evidence>
<dbReference type="PANTHER" id="PTHR10283">
    <property type="entry name" value="SOLUTE CARRIER FAMILY 13 MEMBER"/>
    <property type="match status" value="1"/>
</dbReference>
<dbReference type="InterPro" id="IPR030676">
    <property type="entry name" value="CitT-rel"/>
</dbReference>
<keyword evidence="4 6" id="KW-1133">Transmembrane helix</keyword>
<reference evidence="7 8" key="1">
    <citation type="submission" date="2019-07" db="EMBL/GenBank/DDBJ databases">
        <title>Genomic Encyclopedia of Archaeal and Bacterial Type Strains, Phase II (KMG-II): from individual species to whole genera.</title>
        <authorList>
            <person name="Goeker M."/>
        </authorList>
    </citation>
    <scope>NUCLEOTIDE SEQUENCE [LARGE SCALE GENOMIC DNA]</scope>
    <source>
        <strain evidence="7 8">ATCC BAA-1139</strain>
    </source>
</reference>
<dbReference type="NCBIfam" id="TIGR00785">
    <property type="entry name" value="dass"/>
    <property type="match status" value="1"/>
</dbReference>
<organism evidence="7 8">
    <name type="scientific">Geobacter argillaceus</name>
    <dbReference type="NCBI Taxonomy" id="345631"/>
    <lineage>
        <taxon>Bacteria</taxon>
        <taxon>Pseudomonadati</taxon>
        <taxon>Thermodesulfobacteriota</taxon>
        <taxon>Desulfuromonadia</taxon>
        <taxon>Geobacterales</taxon>
        <taxon>Geobacteraceae</taxon>
        <taxon>Geobacter</taxon>
    </lineage>
</organism>
<dbReference type="PIRSF" id="PIRSF002457">
    <property type="entry name" value="DASS"/>
    <property type="match status" value="1"/>
</dbReference>
<evidence type="ECO:0000256" key="3">
    <source>
        <dbReference type="ARBA" id="ARBA00022692"/>
    </source>
</evidence>
<comment type="caution">
    <text evidence="7">The sequence shown here is derived from an EMBL/GenBank/DDBJ whole genome shotgun (WGS) entry which is preliminary data.</text>
</comment>
<evidence type="ECO:0000313" key="7">
    <source>
        <dbReference type="EMBL" id="TWJ19089.1"/>
    </source>
</evidence>
<dbReference type="InterPro" id="IPR001898">
    <property type="entry name" value="SLC13A/DASS"/>
</dbReference>
<evidence type="ECO:0000256" key="1">
    <source>
        <dbReference type="ARBA" id="ARBA00004141"/>
    </source>
</evidence>
<dbReference type="GO" id="GO:0022857">
    <property type="term" value="F:transmembrane transporter activity"/>
    <property type="evidence" value="ECO:0007669"/>
    <property type="project" value="InterPro"/>
</dbReference>
<feature type="transmembrane region" description="Helical" evidence="6">
    <location>
        <begin position="70"/>
        <end position="98"/>
    </location>
</feature>
<evidence type="ECO:0000256" key="2">
    <source>
        <dbReference type="ARBA" id="ARBA00007349"/>
    </source>
</evidence>
<feature type="transmembrane region" description="Helical" evidence="6">
    <location>
        <begin position="153"/>
        <end position="169"/>
    </location>
</feature>
<feature type="transmembrane region" description="Helical" evidence="6">
    <location>
        <begin position="39"/>
        <end position="58"/>
    </location>
</feature>
<dbReference type="EMBL" id="VLLN01000011">
    <property type="protein sequence ID" value="TWJ19089.1"/>
    <property type="molecule type" value="Genomic_DNA"/>
</dbReference>
<protein>
    <submittedName>
        <fullName evidence="7">Sodium-dependent dicarboxylate transporter 2/3/5</fullName>
    </submittedName>
</protein>
<name>A0A562VMF8_9BACT</name>
<comment type="similarity">
    <text evidence="2">Belongs to the SLC13A/DASS transporter (TC 2.A.47) family. DIT1 subfamily.</text>
</comment>
<feature type="transmembrane region" description="Helical" evidence="6">
    <location>
        <begin position="203"/>
        <end position="226"/>
    </location>
</feature>
<comment type="subcellular location">
    <subcellularLocation>
        <location evidence="1">Membrane</location>
        <topology evidence="1">Multi-pass membrane protein</topology>
    </subcellularLocation>
</comment>
<dbReference type="AlphaFoldDB" id="A0A562VMF8"/>
<keyword evidence="8" id="KW-1185">Reference proteome</keyword>
<feature type="transmembrane region" description="Helical" evidence="6">
    <location>
        <begin position="345"/>
        <end position="364"/>
    </location>
</feature>
<feature type="transmembrane region" description="Helical" evidence="6">
    <location>
        <begin position="295"/>
        <end position="314"/>
    </location>
</feature>
<feature type="transmembrane region" description="Helical" evidence="6">
    <location>
        <begin position="465"/>
        <end position="491"/>
    </location>
</feature>
<proteinExistence type="inferred from homology"/>
<dbReference type="Pfam" id="PF00939">
    <property type="entry name" value="Na_sulph_symp"/>
    <property type="match status" value="1"/>
</dbReference>
<evidence type="ECO:0000313" key="8">
    <source>
        <dbReference type="Proteomes" id="UP000319449"/>
    </source>
</evidence>
<evidence type="ECO:0000256" key="5">
    <source>
        <dbReference type="ARBA" id="ARBA00023136"/>
    </source>
</evidence>
<dbReference type="Proteomes" id="UP000319449">
    <property type="component" value="Unassembled WGS sequence"/>
</dbReference>
<gene>
    <name evidence="7" type="ORF">JN12_02035</name>
</gene>
<feature type="transmembrane region" description="Helical" evidence="6">
    <location>
        <begin position="429"/>
        <end position="453"/>
    </location>
</feature>
<feature type="transmembrane region" description="Helical" evidence="6">
    <location>
        <begin position="118"/>
        <end position="141"/>
    </location>
</feature>
<sequence>MKRERQHTDAAETAPARLFDKPLKIDNRPMWLIVLDRTVRYQVLIGLVLLCAVLFHLTPPEGLSRSGYQALVLFGATIFLWVSGLLPIAVTALLSMVMLPLLGIMDAKKTYAMFGNEAVFFILGAFILAAAMTGTGISARLARAMLARFGSTPTRLAATVFLLSALLSFVMSEHAVAAMMFPVVAEIASSLRLEKGTSSYGKLLFMSIAWGCIIGGIATFLGGARAPLAAGMLKENTGLTFGFLEWTFAACMIVIPLLFIGFLLLVRFFPPDVASVDEGLRFLNRKRIETGKMGYDEMVTAAVMVATIVCWILLGEKAGLAAIAILGAAELFTFRVVTWEKIEEYVNWGIVLMYGGSIALASALEKTGAAIWIVKKGMGFFSHSPLVAIGVISLVSMVLTECISHAAVVAILMPIGMGLCKATGLDPKVMTLAIALPAGLAYCLPMGTPATAISYASGYLKSRDIIVAGSIIMVISWLLFLGSVLFVWPLLGLKI</sequence>
<dbReference type="GO" id="GO:0005886">
    <property type="term" value="C:plasma membrane"/>
    <property type="evidence" value="ECO:0007669"/>
    <property type="project" value="TreeGrafter"/>
</dbReference>
<keyword evidence="5 6" id="KW-0472">Membrane</keyword>
<evidence type="ECO:0000256" key="6">
    <source>
        <dbReference type="SAM" id="Phobius"/>
    </source>
</evidence>
<feature type="transmembrane region" description="Helical" evidence="6">
    <location>
        <begin position="246"/>
        <end position="266"/>
    </location>
</feature>
<accession>A0A562VMF8</accession>
<keyword evidence="3 6" id="KW-0812">Transmembrane</keyword>
<feature type="transmembrane region" description="Helical" evidence="6">
    <location>
        <begin position="384"/>
        <end position="417"/>
    </location>
</feature>